<reference evidence="2" key="1">
    <citation type="journal article" date="2017" name="Genome Biol.">
        <title>Comparative genomics reveals high biological diversity and specific adaptations in the industrially and medically important fungal genus Aspergillus.</title>
        <authorList>
            <person name="de Vries R.P."/>
            <person name="Riley R."/>
            <person name="Wiebenga A."/>
            <person name="Aguilar-Osorio G."/>
            <person name="Amillis S."/>
            <person name="Uchima C.A."/>
            <person name="Anderluh G."/>
            <person name="Asadollahi M."/>
            <person name="Askin M."/>
            <person name="Barry K."/>
            <person name="Battaglia E."/>
            <person name="Bayram O."/>
            <person name="Benocci T."/>
            <person name="Braus-Stromeyer S.A."/>
            <person name="Caldana C."/>
            <person name="Canovas D."/>
            <person name="Cerqueira G.C."/>
            <person name="Chen F."/>
            <person name="Chen W."/>
            <person name="Choi C."/>
            <person name="Clum A."/>
            <person name="Dos Santos R.A."/>
            <person name="Damasio A.R."/>
            <person name="Diallinas G."/>
            <person name="Emri T."/>
            <person name="Fekete E."/>
            <person name="Flipphi M."/>
            <person name="Freyberg S."/>
            <person name="Gallo A."/>
            <person name="Gournas C."/>
            <person name="Habgood R."/>
            <person name="Hainaut M."/>
            <person name="Harispe M.L."/>
            <person name="Henrissat B."/>
            <person name="Hilden K.S."/>
            <person name="Hope R."/>
            <person name="Hossain A."/>
            <person name="Karabika E."/>
            <person name="Karaffa L."/>
            <person name="Karanyi Z."/>
            <person name="Krasevec N."/>
            <person name="Kuo A."/>
            <person name="Kusch H."/>
            <person name="LaButti K."/>
            <person name="Lagendijk E.L."/>
            <person name="Lapidus A."/>
            <person name="Levasseur A."/>
            <person name="Lindquist E."/>
            <person name="Lipzen A."/>
            <person name="Logrieco A.F."/>
            <person name="MacCabe A."/>
            <person name="Maekelae M.R."/>
            <person name="Malavazi I."/>
            <person name="Melin P."/>
            <person name="Meyer V."/>
            <person name="Mielnichuk N."/>
            <person name="Miskei M."/>
            <person name="Molnar A.P."/>
            <person name="Mule G."/>
            <person name="Ngan C.Y."/>
            <person name="Orejas M."/>
            <person name="Orosz E."/>
            <person name="Ouedraogo J.P."/>
            <person name="Overkamp K.M."/>
            <person name="Park H.-S."/>
            <person name="Perrone G."/>
            <person name="Piumi F."/>
            <person name="Punt P.J."/>
            <person name="Ram A.F."/>
            <person name="Ramon A."/>
            <person name="Rauscher S."/>
            <person name="Record E."/>
            <person name="Riano-Pachon D.M."/>
            <person name="Robert V."/>
            <person name="Roehrig J."/>
            <person name="Ruller R."/>
            <person name="Salamov A."/>
            <person name="Salih N.S."/>
            <person name="Samson R.A."/>
            <person name="Sandor E."/>
            <person name="Sanguinetti M."/>
            <person name="Schuetze T."/>
            <person name="Sepcic K."/>
            <person name="Shelest E."/>
            <person name="Sherlock G."/>
            <person name="Sophianopoulou V."/>
            <person name="Squina F.M."/>
            <person name="Sun H."/>
            <person name="Susca A."/>
            <person name="Todd R.B."/>
            <person name="Tsang A."/>
            <person name="Unkles S.E."/>
            <person name="van de Wiele N."/>
            <person name="van Rossen-Uffink D."/>
            <person name="Oliveira J.V."/>
            <person name="Vesth T.C."/>
            <person name="Visser J."/>
            <person name="Yu J.-H."/>
            <person name="Zhou M."/>
            <person name="Andersen M.R."/>
            <person name="Archer D.B."/>
            <person name="Baker S.E."/>
            <person name="Benoit I."/>
            <person name="Brakhage A.A."/>
            <person name="Braus G.H."/>
            <person name="Fischer R."/>
            <person name="Frisvad J.C."/>
            <person name="Goldman G.H."/>
            <person name="Houbraken J."/>
            <person name="Oakley B."/>
            <person name="Pocsi I."/>
            <person name="Scazzocchio C."/>
            <person name="Seiboth B."/>
            <person name="vanKuyk P.A."/>
            <person name="Wortman J."/>
            <person name="Dyer P.S."/>
            <person name="Grigoriev I.V."/>
        </authorList>
    </citation>
    <scope>NUCLEOTIDE SEQUENCE [LARGE SCALE GENOMIC DNA]</scope>
    <source>
        <strain evidence="2">ITEM 5010</strain>
    </source>
</reference>
<accession>A0A1R3RZ75</accession>
<dbReference type="Proteomes" id="UP000188318">
    <property type="component" value="Unassembled WGS sequence"/>
</dbReference>
<sequence length="89" mass="9585">MVGAVFIIRQPRSGHSSRVHGAMHLDCCGLVAQAALTNKRLGPPTLRSSDTLLLACLRGLIIAAALDYLNFYSLDILIVVTSYSRQSDA</sequence>
<proteinExistence type="predicted"/>
<dbReference type="VEuPathDB" id="FungiDB:ASPCADRAFT_203623"/>
<protein>
    <submittedName>
        <fullName evidence="1">Uncharacterized protein</fullName>
    </submittedName>
</protein>
<organism evidence="1 2">
    <name type="scientific">Aspergillus carbonarius (strain ITEM 5010)</name>
    <dbReference type="NCBI Taxonomy" id="602072"/>
    <lineage>
        <taxon>Eukaryota</taxon>
        <taxon>Fungi</taxon>
        <taxon>Dikarya</taxon>
        <taxon>Ascomycota</taxon>
        <taxon>Pezizomycotina</taxon>
        <taxon>Eurotiomycetes</taxon>
        <taxon>Eurotiomycetidae</taxon>
        <taxon>Eurotiales</taxon>
        <taxon>Aspergillaceae</taxon>
        <taxon>Aspergillus</taxon>
        <taxon>Aspergillus subgen. Circumdati</taxon>
    </lineage>
</organism>
<gene>
    <name evidence="1" type="ORF">ASPCADRAFT_203623</name>
</gene>
<evidence type="ECO:0000313" key="1">
    <source>
        <dbReference type="EMBL" id="OOF99799.1"/>
    </source>
</evidence>
<name>A0A1R3RZ75_ASPC5</name>
<dbReference type="AlphaFoldDB" id="A0A1R3RZ75"/>
<dbReference type="EMBL" id="KV907494">
    <property type="protein sequence ID" value="OOF99799.1"/>
    <property type="molecule type" value="Genomic_DNA"/>
</dbReference>
<evidence type="ECO:0000313" key="2">
    <source>
        <dbReference type="Proteomes" id="UP000188318"/>
    </source>
</evidence>
<keyword evidence="2" id="KW-1185">Reference proteome</keyword>